<feature type="compositionally biased region" description="Basic and acidic residues" evidence="1">
    <location>
        <begin position="212"/>
        <end position="223"/>
    </location>
</feature>
<feature type="compositionally biased region" description="Acidic residues" evidence="1">
    <location>
        <begin position="246"/>
        <end position="255"/>
    </location>
</feature>
<feature type="region of interest" description="Disordered" evidence="1">
    <location>
        <begin position="212"/>
        <end position="274"/>
    </location>
</feature>
<feature type="region of interest" description="Disordered" evidence="1">
    <location>
        <begin position="1"/>
        <end position="119"/>
    </location>
</feature>
<feature type="compositionally biased region" description="Low complexity" evidence="1">
    <location>
        <begin position="73"/>
        <end position="104"/>
    </location>
</feature>
<dbReference type="GeneID" id="68105835"/>
<feature type="compositionally biased region" description="Low complexity" evidence="1">
    <location>
        <begin position="818"/>
        <end position="840"/>
    </location>
</feature>
<feature type="region of interest" description="Disordered" evidence="1">
    <location>
        <begin position="633"/>
        <end position="671"/>
    </location>
</feature>
<dbReference type="RefSeq" id="XP_044553791.1">
    <property type="nucleotide sequence ID" value="XM_044689252.1"/>
</dbReference>
<protein>
    <submittedName>
        <fullName evidence="2">Uncharacterized protein</fullName>
    </submittedName>
</protein>
<feature type="region of interest" description="Disordered" evidence="1">
    <location>
        <begin position="301"/>
        <end position="323"/>
    </location>
</feature>
<comment type="caution">
    <text evidence="2">The sequence shown here is derived from an EMBL/GenBank/DDBJ whole genome shotgun (WGS) entry which is preliminary data.</text>
</comment>
<proteinExistence type="predicted"/>
<keyword evidence="3" id="KW-1185">Reference proteome</keyword>
<evidence type="ECO:0000313" key="2">
    <source>
        <dbReference type="EMBL" id="KAG2391897.1"/>
    </source>
</evidence>
<dbReference type="AlphaFoldDB" id="A0AA88KQ36"/>
<dbReference type="EMBL" id="PYSW02000006">
    <property type="protein sequence ID" value="KAG2391897.1"/>
    <property type="molecule type" value="Genomic_DNA"/>
</dbReference>
<feature type="region of interest" description="Disordered" evidence="1">
    <location>
        <begin position="806"/>
        <end position="840"/>
    </location>
</feature>
<organism evidence="2 3">
    <name type="scientific">Naegleria lovaniensis</name>
    <name type="common">Amoeba</name>
    <dbReference type="NCBI Taxonomy" id="51637"/>
    <lineage>
        <taxon>Eukaryota</taxon>
        <taxon>Discoba</taxon>
        <taxon>Heterolobosea</taxon>
        <taxon>Tetramitia</taxon>
        <taxon>Eutetramitia</taxon>
        <taxon>Vahlkampfiidae</taxon>
        <taxon>Naegleria</taxon>
    </lineage>
</organism>
<feature type="compositionally biased region" description="Basic and acidic residues" evidence="1">
    <location>
        <begin position="305"/>
        <end position="317"/>
    </location>
</feature>
<gene>
    <name evidence="2" type="ORF">C9374_013382</name>
</gene>
<sequence length="1171" mass="133942">MGNMVLKSRAHSKAFDDDGEEANIHSPSNSTKKSPNHSPTPNITNTKTTQPLISGGTTTSGSPHHTIANSQQPSTKSTINSPTNTPTTNSILISNNSNNHSSKPSHNDSQSVTVASSISNQTTTTSTHILANETFSDIEAWNEVPDEYKEGIYVLYGKIKKRYQQANNAPNDLSMRKHAIRIGSPHHFYRYFNVQLKAVKEMIYNEYVEECRRERKKRRDEQSTCRLSNSSNDHEHDNNKDKHDENDDDQDDDDGSSAGSTGSDYDHNHNKHNNHSDMILTQQQQSFNSAEVWTQPTLHHPSLKSQHEDDHHHHSEDQDSSDQSTLSILSMDSYFAQQNEGHKIIFKKPLKVKLIISDLNQPKLASKMASTVNTFVNVFSQFGWVHTAFTISNLKFDWVKSEYCETSDVKGTSCLLAITVKEIHDMSELEDCLKILSEEVSRWNREYSYGSISNDRKLQKKIANCQDFTIFMLRKIGVKDFKFENTSIGDYLETIFNKGLTDVMFTTNKEFRDKYNTLFKEHSNLNHRMIEKKHTFQTHKDLDLFVQDLMDVDPSFENSEEYQLLKAFDRGFWLKYRRSCGVMEGDSNYDELIKNEPLQLEDEHGMLELKCPFGDPNESYSLLAQPTTAMTGNRRSFRTSGRMPFSLNARNDTNNIFRPPTLTTTSPNNNNHRFIPPNNSNRLSSTNTTSGVQGLFQHFAPGTFAPSISFNHGITNTSKTTPQVFRPPPQYQAQTQQQRIHSITPISSPILNQHIQQQSPTLITNSIPITNNSFAYRRTVDDDGHSSGFSSHSSLSCNSNIRTNITGHSKDNIIPMNSETSLSTTPSSTTPPVTSSSTFLTDGQSKLDPLACRLECPIIFLPIVGQYVNNKLSIFEDVINVIETPMDIYNEDIDGFERGEKIDNEDEIISNLRKLDVKNLKLSDITKIYDQIILPYIKIQKQHIGDAEELALWLGYKTKIKRLVKMILPFVHKDIHLTVLLLSVLFKQTFNVKYLKFIGDYLKHCHDTNHGETQVYLIELYKSVKNHLLHHCLNYIDTHVKCREDNLFLAYPKFILKYIDVLISFGYLSNCIDMIFDFFTVCCSFNYSLCIDKTFDYITKMLQCCEREEIPKDFTVHYTKLLITSLKLFSKSYRNGSFGFEFVSSLMKFRKACQRNSGPLYQLVYKETDLT</sequence>
<feature type="compositionally biased region" description="Basic and acidic residues" evidence="1">
    <location>
        <begin position="232"/>
        <end position="245"/>
    </location>
</feature>
<feature type="compositionally biased region" description="Low complexity" evidence="1">
    <location>
        <begin position="659"/>
        <end position="671"/>
    </location>
</feature>
<name>A0AA88KQ36_NAELO</name>
<reference evidence="2 3" key="1">
    <citation type="journal article" date="2018" name="BMC Genomics">
        <title>The genome of Naegleria lovaniensis, the basis for a comparative approach to unravel pathogenicity factors of the human pathogenic amoeba N. fowleri.</title>
        <authorList>
            <person name="Liechti N."/>
            <person name="Schurch N."/>
            <person name="Bruggmann R."/>
            <person name="Wittwer M."/>
        </authorList>
    </citation>
    <scope>NUCLEOTIDE SEQUENCE [LARGE SCALE GENOMIC DNA]</scope>
    <source>
        <strain evidence="2 3">ATCC 30569</strain>
    </source>
</reference>
<dbReference type="Proteomes" id="UP000816034">
    <property type="component" value="Unassembled WGS sequence"/>
</dbReference>
<evidence type="ECO:0000256" key="1">
    <source>
        <dbReference type="SAM" id="MobiDB-lite"/>
    </source>
</evidence>
<feature type="compositionally biased region" description="Polar residues" evidence="1">
    <location>
        <begin position="25"/>
        <end position="52"/>
    </location>
</feature>
<evidence type="ECO:0000313" key="3">
    <source>
        <dbReference type="Proteomes" id="UP000816034"/>
    </source>
</evidence>
<accession>A0AA88KQ36</accession>